<comment type="caution">
    <text evidence="1">The sequence shown here is derived from an EMBL/GenBank/DDBJ whole genome shotgun (WGS) entry which is preliminary data.</text>
</comment>
<reference evidence="1" key="1">
    <citation type="journal article" date="2023" name="Mol. Phylogenet. Evol.">
        <title>Genome-scale phylogeny and comparative genomics of the fungal order Sordariales.</title>
        <authorList>
            <person name="Hensen N."/>
            <person name="Bonometti L."/>
            <person name="Westerberg I."/>
            <person name="Brannstrom I.O."/>
            <person name="Guillou S."/>
            <person name="Cros-Aarteil S."/>
            <person name="Calhoun S."/>
            <person name="Haridas S."/>
            <person name="Kuo A."/>
            <person name="Mondo S."/>
            <person name="Pangilinan J."/>
            <person name="Riley R."/>
            <person name="LaButti K."/>
            <person name="Andreopoulos B."/>
            <person name="Lipzen A."/>
            <person name="Chen C."/>
            <person name="Yan M."/>
            <person name="Daum C."/>
            <person name="Ng V."/>
            <person name="Clum A."/>
            <person name="Steindorff A."/>
            <person name="Ohm R.A."/>
            <person name="Martin F."/>
            <person name="Silar P."/>
            <person name="Natvig D.O."/>
            <person name="Lalanne C."/>
            <person name="Gautier V."/>
            <person name="Ament-Velasquez S.L."/>
            <person name="Kruys A."/>
            <person name="Hutchinson M.I."/>
            <person name="Powell A.J."/>
            <person name="Barry K."/>
            <person name="Miller A.N."/>
            <person name="Grigoriev I.V."/>
            <person name="Debuchy R."/>
            <person name="Gladieux P."/>
            <person name="Hiltunen Thoren M."/>
            <person name="Johannesson H."/>
        </authorList>
    </citation>
    <scope>NUCLEOTIDE SEQUENCE</scope>
    <source>
        <strain evidence="1">CBS 232.78</strain>
    </source>
</reference>
<reference evidence="1" key="2">
    <citation type="submission" date="2023-06" db="EMBL/GenBank/DDBJ databases">
        <authorList>
            <consortium name="Lawrence Berkeley National Laboratory"/>
            <person name="Haridas S."/>
            <person name="Hensen N."/>
            <person name="Bonometti L."/>
            <person name="Westerberg I."/>
            <person name="Brannstrom I.O."/>
            <person name="Guillou S."/>
            <person name="Cros-Aarteil S."/>
            <person name="Calhoun S."/>
            <person name="Kuo A."/>
            <person name="Mondo S."/>
            <person name="Pangilinan J."/>
            <person name="Riley R."/>
            <person name="LaButti K."/>
            <person name="Andreopoulos B."/>
            <person name="Lipzen A."/>
            <person name="Chen C."/>
            <person name="Yanf M."/>
            <person name="Daum C."/>
            <person name="Ng V."/>
            <person name="Clum A."/>
            <person name="Steindorff A."/>
            <person name="Ohm R."/>
            <person name="Martin F."/>
            <person name="Silar P."/>
            <person name="Natvig D."/>
            <person name="Lalanne C."/>
            <person name="Gautier V."/>
            <person name="Ament-velasquez S.L."/>
            <person name="Kruys A."/>
            <person name="Hutchinson M.I."/>
            <person name="Powell A.J."/>
            <person name="Barry K."/>
            <person name="Miller A.N."/>
            <person name="Grigoriev I.V."/>
            <person name="Debuchy R."/>
            <person name="Gladieux P."/>
            <person name="Thoren M.H."/>
            <person name="Johannesson H."/>
        </authorList>
    </citation>
    <scope>NUCLEOTIDE SEQUENCE</scope>
    <source>
        <strain evidence="1">CBS 232.78</strain>
    </source>
</reference>
<evidence type="ECO:0000313" key="2">
    <source>
        <dbReference type="Proteomes" id="UP001285441"/>
    </source>
</evidence>
<dbReference type="AlphaFoldDB" id="A0AAE0NG44"/>
<evidence type="ECO:0008006" key="3">
    <source>
        <dbReference type="Google" id="ProtNLM"/>
    </source>
</evidence>
<dbReference type="EMBL" id="JAULSW010000005">
    <property type="protein sequence ID" value="KAK3380855.1"/>
    <property type="molecule type" value="Genomic_DNA"/>
</dbReference>
<sequence length="578" mass="64172">MTSPAQEPSVQQLPTKGLCEVCATAFGSCIIDTWADDPPTPELAPWGAWTHRFVLHHSLAAFCDAVDKKCFICCSAILALERHHQDLLTTIAESEHLTTSGNDGCAVSDFLVCPDSHAPDDLRMFPFLYIIVSSNLRYFDELGLIKLDEKPEPPSSTFEWVTSNITSNSTASDEAYDHMAKWLRDCESQHEHCQNRASDDIWHPTRLLDIGITSKVDIKMVTKIKSQPRADMSPSATAGTALSQPSPLTHWQAGLKKSLLNLSERFPEQTPYLGRCRNTRFKDFPNDSLQLLASSAAHGIEKASEKNSNTNHQACTVLPSPTATACYHTWVVIIHTYVRCQLTFASDKLVAITSVARYLKGFCDNDLYIMGLWNFNIAGQNTASDLPPAFHIPGQNDSVLYRALSFSWASVNAVCTFPKVNQPGILVTATCIQYRSSGADQDLPIEEDIIDSLPTGPTVELKVVGRLIRAKLLHVGEQSLIIWPQDLLPGTTNNGLTADKKNPPPPTDNSGVWKAAELDFDIGPDPDVVPSIAKRQFYYMPWQEDFRDNPRQDLHGFQCLVLELVDQSMGRFRRVGIM</sequence>
<keyword evidence="2" id="KW-1185">Reference proteome</keyword>
<accession>A0AAE0NG44</accession>
<dbReference type="PANTHER" id="PTHR33112">
    <property type="entry name" value="DOMAIN PROTEIN, PUTATIVE-RELATED"/>
    <property type="match status" value="1"/>
</dbReference>
<dbReference type="PANTHER" id="PTHR33112:SF15">
    <property type="entry name" value="HETEROKARYON INCOMPATIBILITY DOMAIN-CONTAINING PROTEIN"/>
    <property type="match status" value="1"/>
</dbReference>
<dbReference type="Proteomes" id="UP001285441">
    <property type="component" value="Unassembled WGS sequence"/>
</dbReference>
<proteinExistence type="predicted"/>
<name>A0AAE0NG44_9PEZI</name>
<organism evidence="1 2">
    <name type="scientific">Podospora didyma</name>
    <dbReference type="NCBI Taxonomy" id="330526"/>
    <lineage>
        <taxon>Eukaryota</taxon>
        <taxon>Fungi</taxon>
        <taxon>Dikarya</taxon>
        <taxon>Ascomycota</taxon>
        <taxon>Pezizomycotina</taxon>
        <taxon>Sordariomycetes</taxon>
        <taxon>Sordariomycetidae</taxon>
        <taxon>Sordariales</taxon>
        <taxon>Podosporaceae</taxon>
        <taxon>Podospora</taxon>
    </lineage>
</organism>
<protein>
    <recommendedName>
        <fullName evidence="3">Heterokaryon incompatibility domain-containing protein</fullName>
    </recommendedName>
</protein>
<evidence type="ECO:0000313" key="1">
    <source>
        <dbReference type="EMBL" id="KAK3380855.1"/>
    </source>
</evidence>
<gene>
    <name evidence="1" type="ORF">B0H63DRAFT_523595</name>
</gene>